<keyword evidence="2" id="KW-1185">Reference proteome</keyword>
<dbReference type="Proteomes" id="UP000027135">
    <property type="component" value="Unassembled WGS sequence"/>
</dbReference>
<dbReference type="AlphaFoldDB" id="A0A067QY96"/>
<evidence type="ECO:0000313" key="2">
    <source>
        <dbReference type="Proteomes" id="UP000027135"/>
    </source>
</evidence>
<dbReference type="InParanoid" id="A0A067QY96"/>
<proteinExistence type="predicted"/>
<gene>
    <name evidence="1" type="ORF">L798_10737</name>
</gene>
<dbReference type="EMBL" id="KK852833">
    <property type="protein sequence ID" value="KDR15300.1"/>
    <property type="molecule type" value="Genomic_DNA"/>
</dbReference>
<protein>
    <submittedName>
        <fullName evidence="1">Uncharacterized protein</fullName>
    </submittedName>
</protein>
<accession>A0A067QY96</accession>
<evidence type="ECO:0000313" key="1">
    <source>
        <dbReference type="EMBL" id="KDR15300.1"/>
    </source>
</evidence>
<organism evidence="1 2">
    <name type="scientific">Zootermopsis nevadensis</name>
    <name type="common">Dampwood termite</name>
    <dbReference type="NCBI Taxonomy" id="136037"/>
    <lineage>
        <taxon>Eukaryota</taxon>
        <taxon>Metazoa</taxon>
        <taxon>Ecdysozoa</taxon>
        <taxon>Arthropoda</taxon>
        <taxon>Hexapoda</taxon>
        <taxon>Insecta</taxon>
        <taxon>Pterygota</taxon>
        <taxon>Neoptera</taxon>
        <taxon>Polyneoptera</taxon>
        <taxon>Dictyoptera</taxon>
        <taxon>Blattodea</taxon>
        <taxon>Blattoidea</taxon>
        <taxon>Termitoidae</taxon>
        <taxon>Termopsidae</taxon>
        <taxon>Zootermopsis</taxon>
    </lineage>
</organism>
<name>A0A067QY96_ZOONE</name>
<sequence>MQVDEAAMLLRCLCVWSPQSSRLTSPHWTVDFQTQSGTPDNSK</sequence>
<reference evidence="1 2" key="1">
    <citation type="journal article" date="2014" name="Nat. Commun.">
        <title>Molecular traces of alternative social organization in a termite genome.</title>
        <authorList>
            <person name="Terrapon N."/>
            <person name="Li C."/>
            <person name="Robertson H.M."/>
            <person name="Ji L."/>
            <person name="Meng X."/>
            <person name="Booth W."/>
            <person name="Chen Z."/>
            <person name="Childers C.P."/>
            <person name="Glastad K.M."/>
            <person name="Gokhale K."/>
            <person name="Gowin J."/>
            <person name="Gronenberg W."/>
            <person name="Hermansen R.A."/>
            <person name="Hu H."/>
            <person name="Hunt B.G."/>
            <person name="Huylmans A.K."/>
            <person name="Khalil S.M."/>
            <person name="Mitchell R.D."/>
            <person name="Munoz-Torres M.C."/>
            <person name="Mustard J.A."/>
            <person name="Pan H."/>
            <person name="Reese J.T."/>
            <person name="Scharf M.E."/>
            <person name="Sun F."/>
            <person name="Vogel H."/>
            <person name="Xiao J."/>
            <person name="Yang W."/>
            <person name="Yang Z."/>
            <person name="Yang Z."/>
            <person name="Zhou J."/>
            <person name="Zhu J."/>
            <person name="Brent C.S."/>
            <person name="Elsik C.G."/>
            <person name="Goodisman M.A."/>
            <person name="Liberles D.A."/>
            <person name="Roe R.M."/>
            <person name="Vargo E.L."/>
            <person name="Vilcinskas A."/>
            <person name="Wang J."/>
            <person name="Bornberg-Bauer E."/>
            <person name="Korb J."/>
            <person name="Zhang G."/>
            <person name="Liebig J."/>
        </authorList>
    </citation>
    <scope>NUCLEOTIDE SEQUENCE [LARGE SCALE GENOMIC DNA]</scope>
    <source>
        <tissue evidence="1">Whole organism</tissue>
    </source>
</reference>